<feature type="transmembrane region" description="Helical" evidence="1">
    <location>
        <begin position="425"/>
        <end position="444"/>
    </location>
</feature>
<evidence type="ECO:0000313" key="2">
    <source>
        <dbReference type="EMBL" id="PST37250.1"/>
    </source>
</evidence>
<proteinExistence type="predicted"/>
<keyword evidence="1" id="KW-0472">Membrane</keyword>
<gene>
    <name evidence="2" type="ORF">C7U55_11330</name>
</gene>
<sequence>MIEINKGKILNLSLLYLELPIALFFLFWCKWYISIAGILIIGYIHFFQSKANFKKTNNTIKINKKYLFLVLFIILIWCILGGQGNLYYQSSDWGCRNAIYKKMIFGTAPYYFEDGSFLSYYIGHWIVPSTISKIFIFLGLSKSIVWHIGNIILLLWTALGISLSFFLVAFYTKADKTFKIFLALLIFILFSGLDVIGLLIRNTGFSNHIEPWNIYYQFSSQTTQLFWVFNQAIPVWVGTLLFLQTDHIKFDVFIGALLILFSPLPIFGCFALILFKILFNYILKKDITRLFKEGFSIVNILSLVIALPLFLFIFSNTRSSGTAGVLFNLNIGGDSWYNWFMLIVFLIVEVYIYLLFVYKNNKKNYLFYAIAITLPFIAAFRFGTSNDFEMRASIPLLTCLMLLVIKEVLGNIDYKNKRLIIQRRIVPLIFCLLIGAVTPFVEFYRGYSEVRTNHKINLTDESVTLHKDSINFVSPNYKDTKFAKYIGK</sequence>
<accession>A0A2T3FPN9</accession>
<feature type="transmembrane region" description="Helical" evidence="1">
    <location>
        <begin position="152"/>
        <end position="172"/>
    </location>
</feature>
<dbReference type="Proteomes" id="UP000241201">
    <property type="component" value="Unassembled WGS sequence"/>
</dbReference>
<feature type="transmembrane region" description="Helical" evidence="1">
    <location>
        <begin position="336"/>
        <end position="358"/>
    </location>
</feature>
<feature type="transmembrane region" description="Helical" evidence="1">
    <location>
        <begin position="225"/>
        <end position="243"/>
    </location>
</feature>
<dbReference type="AlphaFoldDB" id="A0A2T3FPN9"/>
<reference evidence="3" key="1">
    <citation type="submission" date="2018-03" db="EMBL/GenBank/DDBJ databases">
        <title>Lachnoclostridium SNUG30370 gen.nov., sp.nov., isolated from human faeces.</title>
        <authorList>
            <person name="Seo B."/>
            <person name="Jeon K."/>
            <person name="Ko G."/>
        </authorList>
    </citation>
    <scope>NUCLEOTIDE SEQUENCE [LARGE SCALE GENOMIC DNA]</scope>
    <source>
        <strain evidence="3">SNUG30370</strain>
    </source>
</reference>
<feature type="transmembrane region" description="Helical" evidence="1">
    <location>
        <begin position="21"/>
        <end position="46"/>
    </location>
</feature>
<dbReference type="GeneID" id="77471674"/>
<feature type="transmembrane region" description="Helical" evidence="1">
    <location>
        <begin position="118"/>
        <end position="140"/>
    </location>
</feature>
<dbReference type="RefSeq" id="WP_106988660.1">
    <property type="nucleotide sequence ID" value="NZ_PYLP01000019.1"/>
</dbReference>
<dbReference type="EMBL" id="PYLP01000019">
    <property type="protein sequence ID" value="PST37250.1"/>
    <property type="molecule type" value="Genomic_DNA"/>
</dbReference>
<name>A0A2T3FPN9_9FIRM</name>
<comment type="caution">
    <text evidence="2">The sequence shown here is derived from an EMBL/GenBank/DDBJ whole genome shotgun (WGS) entry which is preliminary data.</text>
</comment>
<evidence type="ECO:0000256" key="1">
    <source>
        <dbReference type="SAM" id="Phobius"/>
    </source>
</evidence>
<feature type="transmembrane region" description="Helical" evidence="1">
    <location>
        <begin position="255"/>
        <end position="283"/>
    </location>
</feature>
<protein>
    <submittedName>
        <fullName evidence="2">Uncharacterized protein</fullName>
    </submittedName>
</protein>
<feature type="transmembrane region" description="Helical" evidence="1">
    <location>
        <begin position="365"/>
        <end position="382"/>
    </location>
</feature>
<feature type="transmembrane region" description="Helical" evidence="1">
    <location>
        <begin position="388"/>
        <end position="405"/>
    </location>
</feature>
<feature type="transmembrane region" description="Helical" evidence="1">
    <location>
        <begin position="295"/>
        <end position="316"/>
    </location>
</feature>
<keyword evidence="1" id="KW-1133">Transmembrane helix</keyword>
<evidence type="ECO:0000313" key="3">
    <source>
        <dbReference type="Proteomes" id="UP000241201"/>
    </source>
</evidence>
<keyword evidence="3" id="KW-1185">Reference proteome</keyword>
<organism evidence="2 3">
    <name type="scientific">Faecalibacillus faecis</name>
    <dbReference type="NCBI Taxonomy" id="1982628"/>
    <lineage>
        <taxon>Bacteria</taxon>
        <taxon>Bacillati</taxon>
        <taxon>Bacillota</taxon>
        <taxon>Erysipelotrichia</taxon>
        <taxon>Erysipelotrichales</taxon>
        <taxon>Coprobacillaceae</taxon>
        <taxon>Faecalibacillus</taxon>
    </lineage>
</organism>
<keyword evidence="1" id="KW-0812">Transmembrane</keyword>
<feature type="transmembrane region" description="Helical" evidence="1">
    <location>
        <begin position="66"/>
        <end position="88"/>
    </location>
</feature>
<feature type="transmembrane region" description="Helical" evidence="1">
    <location>
        <begin position="178"/>
        <end position="200"/>
    </location>
</feature>